<gene>
    <name evidence="8" type="ORF">SAMN05216230_102646</name>
    <name evidence="7" type="ORF">V0R55_17340</name>
</gene>
<proteinExistence type="predicted"/>
<name>A0A1H9FVA8_9PSED</name>
<accession>A0A1H9FVA8</accession>
<keyword evidence="10" id="KW-1185">Reference proteome</keyword>
<evidence type="ECO:0000256" key="2">
    <source>
        <dbReference type="ARBA" id="ARBA00022692"/>
    </source>
</evidence>
<dbReference type="GeneID" id="93676723"/>
<evidence type="ECO:0000313" key="9">
    <source>
        <dbReference type="Proteomes" id="UP000199221"/>
    </source>
</evidence>
<dbReference type="EMBL" id="JAZDQQ010000014">
    <property type="protein sequence ID" value="MEE1881927.1"/>
    <property type="molecule type" value="Genomic_DNA"/>
</dbReference>
<dbReference type="GO" id="GO:0005886">
    <property type="term" value="C:plasma membrane"/>
    <property type="evidence" value="ECO:0007669"/>
    <property type="project" value="InterPro"/>
</dbReference>
<evidence type="ECO:0000256" key="4">
    <source>
        <dbReference type="ARBA" id="ARBA00023136"/>
    </source>
</evidence>
<evidence type="ECO:0000313" key="8">
    <source>
        <dbReference type="EMBL" id="SEQ41408.1"/>
    </source>
</evidence>
<organism evidence="8 9">
    <name type="scientific">Pseudomonas soli</name>
    <dbReference type="NCBI Taxonomy" id="1306993"/>
    <lineage>
        <taxon>Bacteria</taxon>
        <taxon>Pseudomonadati</taxon>
        <taxon>Pseudomonadota</taxon>
        <taxon>Gammaproteobacteria</taxon>
        <taxon>Pseudomonadales</taxon>
        <taxon>Pseudomonadaceae</taxon>
        <taxon>Pseudomonas</taxon>
    </lineage>
</organism>
<dbReference type="InterPro" id="IPR010445">
    <property type="entry name" value="LapA_dom"/>
</dbReference>
<dbReference type="EMBL" id="FOEQ01000002">
    <property type="protein sequence ID" value="SEQ41408.1"/>
    <property type="molecule type" value="Genomic_DNA"/>
</dbReference>
<keyword evidence="3 5" id="KW-1133">Transmembrane helix</keyword>
<dbReference type="Pfam" id="PF06305">
    <property type="entry name" value="LapA_dom"/>
    <property type="match status" value="1"/>
</dbReference>
<dbReference type="Proteomes" id="UP001329505">
    <property type="component" value="Unassembled WGS sequence"/>
</dbReference>
<evidence type="ECO:0000256" key="1">
    <source>
        <dbReference type="ARBA" id="ARBA00022475"/>
    </source>
</evidence>
<dbReference type="AlphaFoldDB" id="A0A1H9FVA8"/>
<dbReference type="RefSeq" id="WP_094010726.1">
    <property type="nucleotide sequence ID" value="NZ_CP128543.1"/>
</dbReference>
<evidence type="ECO:0000259" key="6">
    <source>
        <dbReference type="Pfam" id="PF06305"/>
    </source>
</evidence>
<dbReference type="Proteomes" id="UP000199221">
    <property type="component" value="Unassembled WGS sequence"/>
</dbReference>
<keyword evidence="4 5" id="KW-0472">Membrane</keyword>
<reference evidence="8 9" key="1">
    <citation type="submission" date="2016-10" db="EMBL/GenBank/DDBJ databases">
        <authorList>
            <person name="de Groot N.N."/>
        </authorList>
    </citation>
    <scope>NUCLEOTIDE SEQUENCE [LARGE SCALE GENOMIC DNA]</scope>
    <source>
        <strain evidence="8 9">LMG 27941</strain>
    </source>
</reference>
<sequence>MRSLRRALLAFFILALIVLVLFFFLENQQAVSLILFGWTSPSVPVALLILIALFVGLLVGPVLSAIVRLRNRAPGRDSLR</sequence>
<keyword evidence="1" id="KW-1003">Cell membrane</keyword>
<evidence type="ECO:0000313" key="10">
    <source>
        <dbReference type="Proteomes" id="UP001329505"/>
    </source>
</evidence>
<protein>
    <submittedName>
        <fullName evidence="7">LapA family protein</fullName>
    </submittedName>
</protein>
<evidence type="ECO:0000256" key="5">
    <source>
        <dbReference type="SAM" id="Phobius"/>
    </source>
</evidence>
<evidence type="ECO:0000313" key="7">
    <source>
        <dbReference type="EMBL" id="MEE1881927.1"/>
    </source>
</evidence>
<reference evidence="7 10" key="2">
    <citation type="submission" date="2024-01" db="EMBL/GenBank/DDBJ databases">
        <title>Unpublished Manusciprt.</title>
        <authorList>
            <person name="Duman M."/>
            <person name="Valdes E.G."/>
            <person name="Ajmi N."/>
            <person name="Altun S."/>
            <person name="Saticioglu I.B."/>
        </authorList>
    </citation>
    <scope>NUCLEOTIDE SEQUENCE [LARGE SCALE GENOMIC DNA]</scope>
    <source>
        <strain evidence="7 10">139P</strain>
    </source>
</reference>
<feature type="domain" description="Lipopolysaccharide assembly protein A" evidence="6">
    <location>
        <begin position="26"/>
        <end position="72"/>
    </location>
</feature>
<keyword evidence="2 5" id="KW-0812">Transmembrane</keyword>
<evidence type="ECO:0000256" key="3">
    <source>
        <dbReference type="ARBA" id="ARBA00022989"/>
    </source>
</evidence>
<feature type="transmembrane region" description="Helical" evidence="5">
    <location>
        <begin position="46"/>
        <end position="67"/>
    </location>
</feature>